<organism evidence="1 2">
    <name type="scientific">Brevundimonas goettingensis</name>
    <dbReference type="NCBI Taxonomy" id="2774190"/>
    <lineage>
        <taxon>Bacteria</taxon>
        <taxon>Pseudomonadati</taxon>
        <taxon>Pseudomonadota</taxon>
        <taxon>Alphaproteobacteria</taxon>
        <taxon>Caulobacterales</taxon>
        <taxon>Caulobacteraceae</taxon>
        <taxon>Brevundimonas</taxon>
    </lineage>
</organism>
<evidence type="ECO:0000313" key="2">
    <source>
        <dbReference type="Proteomes" id="UP000663918"/>
    </source>
</evidence>
<dbReference type="EMBL" id="CP062222">
    <property type="protein sequence ID" value="QTC91183.1"/>
    <property type="molecule type" value="Genomic_DNA"/>
</dbReference>
<evidence type="ECO:0000313" key="1">
    <source>
        <dbReference type="EMBL" id="QTC91183.1"/>
    </source>
</evidence>
<dbReference type="SUPFAM" id="SSF53448">
    <property type="entry name" value="Nucleotide-diphospho-sugar transferases"/>
    <property type="match status" value="1"/>
</dbReference>
<dbReference type="Proteomes" id="UP000663918">
    <property type="component" value="Chromosome"/>
</dbReference>
<protein>
    <submittedName>
        <fullName evidence="1">Uncharacterized protein</fullName>
    </submittedName>
</protein>
<dbReference type="Pfam" id="PF20102">
    <property type="entry name" value="DUF6492"/>
    <property type="match status" value="1"/>
</dbReference>
<reference evidence="1" key="1">
    <citation type="submission" date="2020-09" db="EMBL/GenBank/DDBJ databases">
        <title>Brevundimonas sp. LVF2 isolated from a puddle in Goettingen, Germany.</title>
        <authorList>
            <person name="Friedrich I."/>
            <person name="Klassen A."/>
            <person name="Hannes N."/>
            <person name="Schneider D."/>
            <person name="Hertel R."/>
            <person name="Daniel R."/>
        </authorList>
    </citation>
    <scope>NUCLEOTIDE SEQUENCE</scope>
    <source>
        <strain evidence="1">LVF2</strain>
    </source>
</reference>
<dbReference type="InterPro" id="IPR045499">
    <property type="entry name" value="DUF6492"/>
</dbReference>
<accession>A0A975C026</accession>
<dbReference type="KEGG" id="bgoe:IFJ75_18630"/>
<dbReference type="InterPro" id="IPR029044">
    <property type="entry name" value="Nucleotide-diphossugar_trans"/>
</dbReference>
<keyword evidence="2" id="KW-1185">Reference proteome</keyword>
<proteinExistence type="predicted"/>
<dbReference type="AlphaFoldDB" id="A0A975C026"/>
<gene>
    <name evidence="1" type="ORF">IFJ75_18630</name>
</gene>
<dbReference type="RefSeq" id="WP_207870253.1">
    <property type="nucleotide sequence ID" value="NZ_CP062222.1"/>
</dbReference>
<sequence>MKRFGTHGILIRTYEKDAARLGFCLASIARFCSGFDDVVIVCQEKAVEFIRPIVNASPVGRLKICPAYENDYIGQQITKLRATDYIDTDYICHVDSDCVFFEAFKPQDYFFDDKPAMYYKDYDWFYRQKHLNPWQFITSRLMNRQVDYEFMALFPLIYPKELYKDLEAWFVEANGYTYEELEAKLIIPNQVSEFNLMGAFSYYEGGGKYHTFLDWGENPIKHYLKQYCTDAWVDREISDEEYEELRRTVGQ</sequence>
<name>A0A975C026_9CAUL</name>